<protein>
    <submittedName>
        <fullName evidence="7">TetR/AcrR family transcriptional regulator</fullName>
    </submittedName>
</protein>
<dbReference type="PANTHER" id="PTHR30055:SF234">
    <property type="entry name" value="HTH-TYPE TRANSCRIPTIONAL REGULATOR BETI"/>
    <property type="match status" value="1"/>
</dbReference>
<evidence type="ECO:0000256" key="2">
    <source>
        <dbReference type="ARBA" id="ARBA00023125"/>
    </source>
</evidence>
<dbReference type="InterPro" id="IPR009057">
    <property type="entry name" value="Homeodomain-like_sf"/>
</dbReference>
<organism evidence="7 8">
    <name type="scientific">Sinomonas terricola</name>
    <dbReference type="NCBI Taxonomy" id="3110330"/>
    <lineage>
        <taxon>Bacteria</taxon>
        <taxon>Bacillati</taxon>
        <taxon>Actinomycetota</taxon>
        <taxon>Actinomycetes</taxon>
        <taxon>Micrococcales</taxon>
        <taxon>Micrococcaceae</taxon>
        <taxon>Sinomonas</taxon>
    </lineage>
</organism>
<dbReference type="RefSeq" id="WP_323277714.1">
    <property type="nucleotide sequence ID" value="NZ_JAYGGQ010000001.1"/>
</dbReference>
<feature type="region of interest" description="Disordered" evidence="5">
    <location>
        <begin position="1"/>
        <end position="23"/>
    </location>
</feature>
<evidence type="ECO:0000259" key="6">
    <source>
        <dbReference type="PROSITE" id="PS50977"/>
    </source>
</evidence>
<dbReference type="Proteomes" id="UP001304769">
    <property type="component" value="Unassembled WGS sequence"/>
</dbReference>
<evidence type="ECO:0000256" key="3">
    <source>
        <dbReference type="ARBA" id="ARBA00023163"/>
    </source>
</evidence>
<gene>
    <name evidence="7" type="ORF">SPF06_04455</name>
</gene>
<evidence type="ECO:0000313" key="7">
    <source>
        <dbReference type="EMBL" id="MEA5453968.1"/>
    </source>
</evidence>
<reference evidence="7 8" key="1">
    <citation type="submission" date="2023-12" db="EMBL/GenBank/DDBJ databases">
        <title>Sinomonas terricola sp. nov, isolated from litchi orchard soil in Guangdong, PR China.</title>
        <authorList>
            <person name="Jiaxin W."/>
            <person name="Yang Z."/>
            <person name="Honghui Z."/>
        </authorList>
    </citation>
    <scope>NUCLEOTIDE SEQUENCE [LARGE SCALE GENOMIC DNA]</scope>
    <source>
        <strain evidence="7 8">JGH33</strain>
    </source>
</reference>
<evidence type="ECO:0000256" key="1">
    <source>
        <dbReference type="ARBA" id="ARBA00023015"/>
    </source>
</evidence>
<dbReference type="Pfam" id="PF00440">
    <property type="entry name" value="TetR_N"/>
    <property type="match status" value="1"/>
</dbReference>
<keyword evidence="3" id="KW-0804">Transcription</keyword>
<feature type="compositionally biased region" description="Polar residues" evidence="5">
    <location>
        <begin position="1"/>
        <end position="14"/>
    </location>
</feature>
<feature type="domain" description="HTH tetR-type" evidence="6">
    <location>
        <begin position="21"/>
        <end position="81"/>
    </location>
</feature>
<dbReference type="Gene3D" id="1.10.357.10">
    <property type="entry name" value="Tetracycline Repressor, domain 2"/>
    <property type="match status" value="1"/>
</dbReference>
<keyword evidence="1" id="KW-0805">Transcription regulation</keyword>
<accession>A0ABU5T2V7</accession>
<keyword evidence="2 4" id="KW-0238">DNA-binding</keyword>
<evidence type="ECO:0000256" key="4">
    <source>
        <dbReference type="PROSITE-ProRule" id="PRU00335"/>
    </source>
</evidence>
<dbReference type="EMBL" id="JAYGGQ010000001">
    <property type="protein sequence ID" value="MEA5453968.1"/>
    <property type="molecule type" value="Genomic_DNA"/>
</dbReference>
<dbReference type="SUPFAM" id="SSF46689">
    <property type="entry name" value="Homeodomain-like"/>
    <property type="match status" value="1"/>
</dbReference>
<feature type="DNA-binding region" description="H-T-H motif" evidence="4">
    <location>
        <begin position="44"/>
        <end position="63"/>
    </location>
</feature>
<evidence type="ECO:0000313" key="8">
    <source>
        <dbReference type="Proteomes" id="UP001304769"/>
    </source>
</evidence>
<dbReference type="PROSITE" id="PS50977">
    <property type="entry name" value="HTH_TETR_2"/>
    <property type="match status" value="1"/>
</dbReference>
<name>A0ABU5T2V7_9MICC</name>
<dbReference type="InterPro" id="IPR050109">
    <property type="entry name" value="HTH-type_TetR-like_transc_reg"/>
</dbReference>
<comment type="caution">
    <text evidence="7">The sequence shown here is derived from an EMBL/GenBank/DDBJ whole genome shotgun (WGS) entry which is preliminary data.</text>
</comment>
<sequence length="194" mass="21364">MSTDPTSPDDQQTSLRERKKRQTREAIHQAARKLVAERGLAHVTVADICAGANISERTFFNYFPSKAAAALGLPPAAITEEREQRFLASTNPLIDDLCELVAGLAGSRNDVVRLKELVSHEPDLLREVHQWATGLREQVFRLAEKRTEPTRARLAVTLVYAALVLQTDVSAPTRKTTPEELRAAVTALVSVAND</sequence>
<dbReference type="PANTHER" id="PTHR30055">
    <property type="entry name" value="HTH-TYPE TRANSCRIPTIONAL REGULATOR RUTR"/>
    <property type="match status" value="1"/>
</dbReference>
<keyword evidence="8" id="KW-1185">Reference proteome</keyword>
<evidence type="ECO:0000256" key="5">
    <source>
        <dbReference type="SAM" id="MobiDB-lite"/>
    </source>
</evidence>
<proteinExistence type="predicted"/>
<dbReference type="InterPro" id="IPR001647">
    <property type="entry name" value="HTH_TetR"/>
</dbReference>